<dbReference type="InParanoid" id="A0A4W3KHY3"/>
<feature type="compositionally biased region" description="Basic and acidic residues" evidence="7">
    <location>
        <begin position="601"/>
        <end position="626"/>
    </location>
</feature>
<feature type="compositionally biased region" description="Polar residues" evidence="7">
    <location>
        <begin position="706"/>
        <end position="724"/>
    </location>
</feature>
<keyword evidence="11" id="KW-1185">Reference proteome</keyword>
<keyword evidence="6" id="KW-0694">RNA-binding</keyword>
<feature type="region of interest" description="Disordered" evidence="7">
    <location>
        <begin position="239"/>
        <end position="266"/>
    </location>
</feature>
<dbReference type="InterPro" id="IPR034930">
    <property type="entry name" value="MATR3_RRM2"/>
</dbReference>
<gene>
    <name evidence="10" type="primary">LOC103177265</name>
</gene>
<feature type="compositionally biased region" description="Basic and acidic residues" evidence="7">
    <location>
        <begin position="369"/>
        <end position="386"/>
    </location>
</feature>
<reference evidence="10" key="5">
    <citation type="submission" date="2025-09" db="UniProtKB">
        <authorList>
            <consortium name="Ensembl"/>
        </authorList>
    </citation>
    <scope>IDENTIFICATION</scope>
</reference>
<evidence type="ECO:0000259" key="8">
    <source>
        <dbReference type="PROSITE" id="PS50102"/>
    </source>
</evidence>
<dbReference type="GO" id="GO:0003723">
    <property type="term" value="F:RNA binding"/>
    <property type="evidence" value="ECO:0007669"/>
    <property type="project" value="UniProtKB-UniRule"/>
</dbReference>
<reference evidence="11" key="1">
    <citation type="journal article" date="2006" name="Science">
        <title>Ancient noncoding elements conserved in the human genome.</title>
        <authorList>
            <person name="Venkatesh B."/>
            <person name="Kirkness E.F."/>
            <person name="Loh Y.H."/>
            <person name="Halpern A.L."/>
            <person name="Lee A.P."/>
            <person name="Johnson J."/>
            <person name="Dandona N."/>
            <person name="Viswanathan L.D."/>
            <person name="Tay A."/>
            <person name="Venter J.C."/>
            <person name="Strausberg R.L."/>
            <person name="Brenner S."/>
        </authorList>
    </citation>
    <scope>NUCLEOTIDE SEQUENCE [LARGE SCALE GENOMIC DNA]</scope>
</reference>
<evidence type="ECO:0000313" key="10">
    <source>
        <dbReference type="Ensembl" id="ENSCMIP00000047155.1"/>
    </source>
</evidence>
<evidence type="ECO:0000256" key="4">
    <source>
        <dbReference type="ARBA" id="ARBA00022833"/>
    </source>
</evidence>
<feature type="region of interest" description="Disordered" evidence="7">
    <location>
        <begin position="365"/>
        <end position="386"/>
    </location>
</feature>
<evidence type="ECO:0000259" key="9">
    <source>
        <dbReference type="PROSITE" id="PS50171"/>
    </source>
</evidence>
<dbReference type="Proteomes" id="UP000314986">
    <property type="component" value="Unassembled WGS sequence"/>
</dbReference>
<dbReference type="GeneTree" id="ENSGT00940000153322"/>
<feature type="compositionally biased region" description="Basic and acidic residues" evidence="7">
    <location>
        <begin position="784"/>
        <end position="807"/>
    </location>
</feature>
<dbReference type="InterPro" id="IPR003604">
    <property type="entry name" value="Matrin/U1-like-C_Znf_C2H2"/>
</dbReference>
<evidence type="ECO:0000256" key="3">
    <source>
        <dbReference type="ARBA" id="ARBA00022771"/>
    </source>
</evidence>
<name>A0A4W3KHY3_CALMI</name>
<organism evidence="10 11">
    <name type="scientific">Callorhinchus milii</name>
    <name type="common">Ghost shark</name>
    <dbReference type="NCBI Taxonomy" id="7868"/>
    <lineage>
        <taxon>Eukaryota</taxon>
        <taxon>Metazoa</taxon>
        <taxon>Chordata</taxon>
        <taxon>Craniata</taxon>
        <taxon>Vertebrata</taxon>
        <taxon>Chondrichthyes</taxon>
        <taxon>Holocephali</taxon>
        <taxon>Chimaeriformes</taxon>
        <taxon>Callorhinchidae</taxon>
        <taxon>Callorhinchus</taxon>
    </lineage>
</organism>
<dbReference type="InterPro" id="IPR035979">
    <property type="entry name" value="RBD_domain_sf"/>
</dbReference>
<dbReference type="Ensembl" id="ENSCMIT00000047824.1">
    <property type="protein sequence ID" value="ENSCMIP00000047155.1"/>
    <property type="gene ID" value="ENSCMIG00000019350.1"/>
</dbReference>
<evidence type="ECO:0000256" key="5">
    <source>
        <dbReference type="ARBA" id="ARBA00023242"/>
    </source>
</evidence>
<dbReference type="SUPFAM" id="SSF54928">
    <property type="entry name" value="RNA-binding domain, RBD"/>
    <property type="match status" value="2"/>
</dbReference>
<reference evidence="10" key="4">
    <citation type="submission" date="2025-08" db="UniProtKB">
        <authorList>
            <consortium name="Ensembl"/>
        </authorList>
    </citation>
    <scope>IDENTIFICATION</scope>
</reference>
<proteinExistence type="predicted"/>
<dbReference type="InterPro" id="IPR000690">
    <property type="entry name" value="Matrin/U1-C_Znf_C2H2"/>
</dbReference>
<dbReference type="OMA" id="CKGFVEL"/>
<keyword evidence="4" id="KW-0862">Zinc</keyword>
<dbReference type="GO" id="GO:0008270">
    <property type="term" value="F:zinc ion binding"/>
    <property type="evidence" value="ECO:0007669"/>
    <property type="project" value="UniProtKB-KW"/>
</dbReference>
<sequence>MSLGRAQQDQGRGIKKDNHNVGFFAAAQSANVAGNLGRMNQGARMGGFMNFGRGQGMGLQGVGQGPQNMMSSGGGPSRSSGLPSLFDVGSRNQPSLATQKRIDADRASNILATFGLSSRDLDELSRYPEEKLTPESLPDILMQLKRKRTDEGPSLNYSRGENSPREDRSFRPSRGDWEDERRFRSNFDGRDSDADPVVNYDHGSSRESNSRYYDRKDYEHERLRNDDFRRDEMRMSEPYKFDSDYGKMGPSPRGQERSLFERKRGSPSLSNINDYHGFMPSMFPHLCSLCDVTVHSVKDWHQHKNEPAHKRRCLLLLEIYPQWVPEDVPPPRNNPPGRQSNLAPDAASALLAAIRQLDALDGHGGNRKGFIENKRRNMKSGDDPGRVLHMTELPKGKCKVRDILKLAQPFGIITKYLLLNTKSEGFVEMATSDQAQTAVSFYSMKPAILYGKRVRVDMSQKYKEIDLKKQKQDRSGGRVALFQNLPPSGYSDADVVKMGAGFGKVLNYIIMRLRNQAFLEMESKKALMDMVKHYKKTPLIFRGRKVTVDASQKYKTLVLKKPSIKVQELLKEQDDLDNRKRRRSRSPSSKKKPVGKPKTCPKADGEKAEQKTSEDSPSNELDKTEGENETEEKCEEKEETTEEEAVAVIESDAELVEDLVEGLESGESENDEAICETVQKEEEPDIVGTDTVSKESTTKIDVASRVESTMETSQKQVQNIQSSTRHQEATSQESKEECFPENIDEFVTVDEVGDVEAGILELEDLMSGGDYSKVANDEADTTVDSEKPEAGEQKDEASEQKDEDVDKPKRKRGRKKGKAVKAKKVEQTDKVKDDVEETDIEPAVNEKIEVKVDCDEKSDIKEVLVSACTEPEAKRARSRSPTPEEYRLGPYQLNNPIGLDYIVPKTGYYCTLCCLFYTKEEVAKKTHCSSLAHYQKLKKILDKQAEEYRKVKVEEDGKGQTEEQSEQ</sequence>
<feature type="region of interest" description="Disordered" evidence="7">
    <location>
        <begin position="764"/>
        <end position="837"/>
    </location>
</feature>
<reference evidence="11" key="2">
    <citation type="journal article" date="2007" name="PLoS Biol.">
        <title>Survey sequencing and comparative analysis of the elephant shark (Callorhinchus milii) genome.</title>
        <authorList>
            <person name="Venkatesh B."/>
            <person name="Kirkness E.F."/>
            <person name="Loh Y.H."/>
            <person name="Halpern A.L."/>
            <person name="Lee A.P."/>
            <person name="Johnson J."/>
            <person name="Dandona N."/>
            <person name="Viswanathan L.D."/>
            <person name="Tay A."/>
            <person name="Venter J.C."/>
            <person name="Strausberg R.L."/>
            <person name="Brenner S."/>
        </authorList>
    </citation>
    <scope>NUCLEOTIDE SEQUENCE [LARGE SCALE GENOMIC DNA]</scope>
</reference>
<feature type="compositionally biased region" description="Basic and acidic residues" evidence="7">
    <location>
        <begin position="725"/>
        <end position="738"/>
    </location>
</feature>
<dbReference type="SMART" id="SM00360">
    <property type="entry name" value="RRM"/>
    <property type="match status" value="2"/>
</dbReference>
<feature type="compositionally biased region" description="Basic and acidic residues" evidence="7">
    <location>
        <begin position="254"/>
        <end position="264"/>
    </location>
</feature>
<feature type="compositionally biased region" description="Basic and acidic residues" evidence="7">
    <location>
        <begin position="692"/>
        <end position="704"/>
    </location>
</feature>
<feature type="domain" description="RRM" evidence="8">
    <location>
        <begin position="478"/>
        <end position="553"/>
    </location>
</feature>
<dbReference type="CDD" id="cd12715">
    <property type="entry name" value="RRM2_MATR3"/>
    <property type="match status" value="1"/>
</dbReference>
<accession>A0A4W3KHY3</accession>
<feature type="region of interest" description="Disordered" evidence="7">
    <location>
        <begin position="570"/>
        <end position="742"/>
    </location>
</feature>
<evidence type="ECO:0000256" key="7">
    <source>
        <dbReference type="SAM" id="MobiDB-lite"/>
    </source>
</evidence>
<feature type="domain" description="RRM" evidence="8">
    <location>
        <begin position="386"/>
        <end position="461"/>
    </location>
</feature>
<comment type="subcellular location">
    <subcellularLocation>
        <location evidence="1">Nucleus</location>
    </subcellularLocation>
</comment>
<dbReference type="SMART" id="SM00451">
    <property type="entry name" value="ZnF_U1"/>
    <property type="match status" value="2"/>
</dbReference>
<dbReference type="RefSeq" id="XP_007889541.1">
    <property type="nucleotide sequence ID" value="XM_007891350.2"/>
</dbReference>
<dbReference type="Gene3D" id="3.30.70.330">
    <property type="match status" value="2"/>
</dbReference>
<dbReference type="InterPro" id="IPR000504">
    <property type="entry name" value="RRM_dom"/>
</dbReference>
<feature type="domain" description="Matrin-type" evidence="9">
    <location>
        <begin position="908"/>
        <end position="939"/>
    </location>
</feature>
<feature type="compositionally biased region" description="Basic and acidic residues" evidence="7">
    <location>
        <begin position="203"/>
        <end position="213"/>
    </location>
</feature>
<feature type="region of interest" description="Disordered" evidence="7">
    <location>
        <begin position="61"/>
        <end position="101"/>
    </location>
</feature>
<reference evidence="11" key="3">
    <citation type="journal article" date="2014" name="Nature">
        <title>Elephant shark genome provides unique insights into gnathostome evolution.</title>
        <authorList>
            <consortium name="International Elephant Shark Genome Sequencing Consortium"/>
            <person name="Venkatesh B."/>
            <person name="Lee A.P."/>
            <person name="Ravi V."/>
            <person name="Maurya A.K."/>
            <person name="Lian M.M."/>
            <person name="Swann J.B."/>
            <person name="Ohta Y."/>
            <person name="Flajnik M.F."/>
            <person name="Sutoh Y."/>
            <person name="Kasahara M."/>
            <person name="Hoon S."/>
            <person name="Gangu V."/>
            <person name="Roy S.W."/>
            <person name="Irimia M."/>
            <person name="Korzh V."/>
            <person name="Kondrychyn I."/>
            <person name="Lim Z.W."/>
            <person name="Tay B.H."/>
            <person name="Tohari S."/>
            <person name="Kong K.W."/>
            <person name="Ho S."/>
            <person name="Lorente-Galdos B."/>
            <person name="Quilez J."/>
            <person name="Marques-Bonet T."/>
            <person name="Raney B.J."/>
            <person name="Ingham P.W."/>
            <person name="Tay A."/>
            <person name="Hillier L.W."/>
            <person name="Minx P."/>
            <person name="Boehm T."/>
            <person name="Wilson R.K."/>
            <person name="Brenner S."/>
            <person name="Warren W.C."/>
        </authorList>
    </citation>
    <scope>NUCLEOTIDE SEQUENCE [LARGE SCALE GENOMIC DNA]</scope>
</reference>
<dbReference type="STRING" id="7868.ENSCMIP00000047155"/>
<dbReference type="AlphaFoldDB" id="A0A4W3KHY3"/>
<evidence type="ECO:0000313" key="11">
    <source>
        <dbReference type="Proteomes" id="UP000314986"/>
    </source>
</evidence>
<keyword evidence="3" id="KW-0863">Zinc-finger</keyword>
<feature type="compositionally biased region" description="Basic residues" evidence="7">
    <location>
        <begin position="808"/>
        <end position="822"/>
    </location>
</feature>
<dbReference type="GO" id="GO:0005634">
    <property type="term" value="C:nucleus"/>
    <property type="evidence" value="ECO:0007669"/>
    <property type="project" value="UniProtKB-SubCell"/>
</dbReference>
<feature type="compositionally biased region" description="Basic residues" evidence="7">
    <location>
        <begin position="579"/>
        <end position="595"/>
    </location>
</feature>
<feature type="compositionally biased region" description="Basic and acidic residues" evidence="7">
    <location>
        <begin position="162"/>
        <end position="193"/>
    </location>
</feature>
<dbReference type="KEGG" id="cmk:103177265"/>
<feature type="compositionally biased region" description="Acidic residues" evidence="7">
    <location>
        <begin position="627"/>
        <end position="674"/>
    </location>
</feature>
<dbReference type="PANTHER" id="PTHR15592">
    <property type="entry name" value="MATRIN 3/NUCLEAR PROTEIN 220-RELATED"/>
    <property type="match status" value="1"/>
</dbReference>
<dbReference type="InterPro" id="IPR012677">
    <property type="entry name" value="Nucleotide-bd_a/b_plait_sf"/>
</dbReference>
<dbReference type="PROSITE" id="PS50171">
    <property type="entry name" value="ZF_MATRIN"/>
    <property type="match status" value="1"/>
</dbReference>
<protein>
    <submittedName>
        <fullName evidence="10">Matrin 3</fullName>
    </submittedName>
</protein>
<evidence type="ECO:0000256" key="6">
    <source>
        <dbReference type="PROSITE-ProRule" id="PRU00176"/>
    </source>
</evidence>
<dbReference type="GeneID" id="103177265"/>
<keyword evidence="2" id="KW-0479">Metal-binding</keyword>
<feature type="compositionally biased region" description="Basic and acidic residues" evidence="7">
    <location>
        <begin position="823"/>
        <end position="833"/>
    </location>
</feature>
<evidence type="ECO:0000256" key="1">
    <source>
        <dbReference type="ARBA" id="ARBA00004123"/>
    </source>
</evidence>
<feature type="region of interest" description="Disordered" evidence="7">
    <location>
        <begin position="146"/>
        <end position="213"/>
    </location>
</feature>
<dbReference type="OrthoDB" id="9938441at2759"/>
<keyword evidence="5" id="KW-0539">Nucleus</keyword>
<dbReference type="PROSITE" id="PS50102">
    <property type="entry name" value="RRM"/>
    <property type="match status" value="2"/>
</dbReference>
<evidence type="ECO:0000256" key="2">
    <source>
        <dbReference type="ARBA" id="ARBA00022723"/>
    </source>
</evidence>